<evidence type="ECO:0000313" key="8">
    <source>
        <dbReference type="EMBL" id="ALG83156.1"/>
    </source>
</evidence>
<dbReference type="InterPro" id="IPR044068">
    <property type="entry name" value="CB"/>
</dbReference>
<gene>
    <name evidence="8" type="ORF">HLASA_3088</name>
    <name evidence="7" type="ORF">HLASF_3086</name>
</gene>
<dbReference type="SUPFAM" id="SSF56349">
    <property type="entry name" value="DNA breaking-rejoining enzymes"/>
    <property type="match status" value="1"/>
</dbReference>
<dbReference type="Pfam" id="PF00589">
    <property type="entry name" value="Phage_integrase"/>
    <property type="match status" value="1"/>
</dbReference>
<dbReference type="RefSeq" id="WP_079977882.1">
    <property type="nucleotide sequence ID" value="NZ_CP008875.1"/>
</dbReference>
<dbReference type="EMBL" id="CP008875">
    <property type="protein sequence ID" value="AKH98712.1"/>
    <property type="molecule type" value="Genomic_DNA"/>
</dbReference>
<dbReference type="InterPro" id="IPR010998">
    <property type="entry name" value="Integrase_recombinase_N"/>
</dbReference>
<dbReference type="KEGG" id="hsf:HLASA_3088"/>
<dbReference type="HOGENOM" id="CLU_045500_0_0_2"/>
<evidence type="ECO:0000256" key="2">
    <source>
        <dbReference type="ARBA" id="ARBA00023125"/>
    </source>
</evidence>
<evidence type="ECO:0000256" key="3">
    <source>
        <dbReference type="ARBA" id="ARBA00023172"/>
    </source>
</evidence>
<dbReference type="AlphaFoldDB" id="A0A0F7PDG7"/>
<dbReference type="PANTHER" id="PTHR30349">
    <property type="entry name" value="PHAGE INTEGRASE-RELATED"/>
    <property type="match status" value="1"/>
</dbReference>
<feature type="domain" description="Tyr recombinase" evidence="5">
    <location>
        <begin position="115"/>
        <end position="330"/>
    </location>
</feature>
<dbReference type="GO" id="GO:0015074">
    <property type="term" value="P:DNA integration"/>
    <property type="evidence" value="ECO:0007669"/>
    <property type="project" value="UniProtKB-KW"/>
</dbReference>
<evidence type="ECO:0000259" key="5">
    <source>
        <dbReference type="PROSITE" id="PS51898"/>
    </source>
</evidence>
<geneLocation type="plasmid" evidence="7 10">
    <name>pHSR2-01</name>
</geneLocation>
<feature type="domain" description="Core-binding (CB)" evidence="6">
    <location>
        <begin position="6"/>
        <end position="91"/>
    </location>
</feature>
<reference evidence="8 9" key="3">
    <citation type="journal article" date="2016" name="Stand. Genomic Sci.">
        <title>Complete genome sequence of 'Halanaeroarchaeum sulfurireducens' M27-SA2, a sulfur-reducing and acetate-oxidizing haloarchaeon from the deep-sea hypersaline anoxic lake Medee.</title>
        <authorList>
            <person name="Messina E."/>
            <person name="Sorokin D.Y."/>
            <person name="Kublanov I.V."/>
            <person name="Toshchakov S."/>
            <person name="Lopatina A."/>
            <person name="Arcadi E."/>
            <person name="Smedile F."/>
            <person name="La Spada G."/>
            <person name="La Cono V."/>
            <person name="Yakimov M.M."/>
        </authorList>
    </citation>
    <scope>NUCLEOTIDE SEQUENCE [LARGE SCALE GENOMIC DNA]</scope>
    <source>
        <strain evidence="8 9">M27-SA2</strain>
        <plasmid evidence="9">Plasmid pM27-SA2-01</plasmid>
        <plasmid evidence="8">pM27-SA2-01</plasmid>
    </source>
</reference>
<dbReference type="KEGG" id="hsu:HLASF_3086"/>
<proteinExistence type="predicted"/>
<dbReference type="Proteomes" id="UP000069906">
    <property type="component" value="Plasmid pHSR2-01"/>
</dbReference>
<evidence type="ECO:0000313" key="10">
    <source>
        <dbReference type="Proteomes" id="UP000069906"/>
    </source>
</evidence>
<protein>
    <submittedName>
        <fullName evidence="7">Integrase domain-containing protein SAM domain-containing protein</fullName>
    </submittedName>
</protein>
<keyword evidence="10" id="KW-1185">Reference proteome</keyword>
<dbReference type="OrthoDB" id="198497at2157"/>
<sequence length="336" mass="38822">MSLEPIEPKAALELYLADRENELSQATMYSHNSRIGHLVRWCNEKSIGNVNELTGRKLQEYRIWRREEGDLRPASEKTQMDTIRVFIRWLETIDAVPPDLSTKVLSPTLSLDDEVRNVLIDKEQIDPVLTHLAKYDYASLKHVSLTLLWKTMMRIGAAHALDLEDYHPEEQYLEVIHRPEQGTAIKNKKRGERFVALSEETCALLDDWIENKRPTVADDFDRNPLLTTNQGRMAKSTVRDYVYQETRPCSTSENCPDDRDLEECKATHRDHAAECPFNVSPHAIRRGSITNALNNDVPSRVVGDRANVSLSVLEKHYDRRTQKEKMEQRRGFLDNL</sequence>
<reference evidence="9" key="2">
    <citation type="submission" date="2015-05" db="EMBL/GenBank/DDBJ databases">
        <title>Complete genome sequence of Halanaeroarchaeum sulfurireducens type strain M27-SA2, a sulfate-reducer haloarchaeon from marine anoxic lake Medee.</title>
        <authorList>
            <person name="Messina E."/>
            <person name="Kublanov I.V."/>
            <person name="Toshchakov S."/>
            <person name="Arcadi E."/>
            <person name="La Spada G."/>
            <person name="La Cono V."/>
            <person name="Yakimov M.M."/>
        </authorList>
    </citation>
    <scope>NUCLEOTIDE SEQUENCE [LARGE SCALE GENOMIC DNA]</scope>
    <source>
        <strain evidence="9">M27-SA2</strain>
        <plasmid evidence="9">Plasmid pM27-SA2-01</plasmid>
    </source>
</reference>
<dbReference type="CDD" id="cd00397">
    <property type="entry name" value="DNA_BRE_C"/>
    <property type="match status" value="1"/>
</dbReference>
<dbReference type="Gene3D" id="1.10.443.10">
    <property type="entry name" value="Intergrase catalytic core"/>
    <property type="match status" value="1"/>
</dbReference>
<keyword evidence="2 4" id="KW-0238">DNA-binding</keyword>
<evidence type="ECO:0000256" key="4">
    <source>
        <dbReference type="PROSITE-ProRule" id="PRU01248"/>
    </source>
</evidence>
<dbReference type="Proteomes" id="UP000060390">
    <property type="component" value="Plasmid pM27-SA2-01"/>
</dbReference>
<organism evidence="7 10">
    <name type="scientific">Halanaeroarchaeum sulfurireducens</name>
    <dbReference type="NCBI Taxonomy" id="1604004"/>
    <lineage>
        <taxon>Archaea</taxon>
        <taxon>Methanobacteriati</taxon>
        <taxon>Methanobacteriota</taxon>
        <taxon>Stenosarchaea group</taxon>
        <taxon>Halobacteria</taxon>
        <taxon>Halobacteriales</taxon>
        <taxon>Halobacteriaceae</taxon>
        <taxon>Halanaeroarchaeum</taxon>
    </lineage>
</organism>
<dbReference type="EMBL" id="CP011565">
    <property type="protein sequence ID" value="ALG83156.1"/>
    <property type="molecule type" value="Genomic_DNA"/>
</dbReference>
<evidence type="ECO:0000313" key="9">
    <source>
        <dbReference type="Proteomes" id="UP000060390"/>
    </source>
</evidence>
<dbReference type="GO" id="GO:0006310">
    <property type="term" value="P:DNA recombination"/>
    <property type="evidence" value="ECO:0007669"/>
    <property type="project" value="UniProtKB-KW"/>
</dbReference>
<dbReference type="GO" id="GO:0003677">
    <property type="term" value="F:DNA binding"/>
    <property type="evidence" value="ECO:0007669"/>
    <property type="project" value="UniProtKB-UniRule"/>
</dbReference>
<accession>A0A0F7PDG7</accession>
<dbReference type="PROSITE" id="PS51900">
    <property type="entry name" value="CB"/>
    <property type="match status" value="1"/>
</dbReference>
<geneLocation type="plasmid" evidence="8 9">
    <name>pM27-SA2-01</name>
</geneLocation>
<dbReference type="InterPro" id="IPR011010">
    <property type="entry name" value="DNA_brk_join_enz"/>
</dbReference>
<dbReference type="InterPro" id="IPR002104">
    <property type="entry name" value="Integrase_catalytic"/>
</dbReference>
<evidence type="ECO:0000256" key="1">
    <source>
        <dbReference type="ARBA" id="ARBA00022908"/>
    </source>
</evidence>
<keyword evidence="3" id="KW-0233">DNA recombination</keyword>
<evidence type="ECO:0000259" key="6">
    <source>
        <dbReference type="PROSITE" id="PS51900"/>
    </source>
</evidence>
<keyword evidence="1" id="KW-0229">DNA integration</keyword>
<dbReference type="PROSITE" id="PS51898">
    <property type="entry name" value="TYR_RECOMBINASE"/>
    <property type="match status" value="1"/>
</dbReference>
<dbReference type="GeneID" id="31401191"/>
<dbReference type="Gene3D" id="1.10.150.130">
    <property type="match status" value="1"/>
</dbReference>
<dbReference type="InterPro" id="IPR050090">
    <property type="entry name" value="Tyrosine_recombinase_XerCD"/>
</dbReference>
<dbReference type="InterPro" id="IPR013762">
    <property type="entry name" value="Integrase-like_cat_sf"/>
</dbReference>
<name>A0A0F7PDG7_9EURY</name>
<keyword evidence="7" id="KW-0614">Plasmid</keyword>
<dbReference type="PANTHER" id="PTHR30349:SF41">
    <property type="entry name" value="INTEGRASE_RECOMBINASE PROTEIN MJ0367-RELATED"/>
    <property type="match status" value="1"/>
</dbReference>
<reference evidence="7 10" key="1">
    <citation type="submission" date="2014-06" db="EMBL/GenBank/DDBJ databases">
        <title>Secret life of haloarchaea: discovery of obligatory anaerobic haloarchaea growing by dissimilatory sulfur reduction.</title>
        <authorList>
            <person name="Sorokin D.Y."/>
            <person name="Kublanov I.V."/>
            <person name="Gavrilov S.N."/>
            <person name="Ferrer M."/>
            <person name="Golyshin P.N."/>
            <person name="Messina E."/>
            <person name="La Cono V."/>
            <person name="Yakimov M.M."/>
        </authorList>
    </citation>
    <scope>NUCLEOTIDE SEQUENCE [LARGE SCALE GENOMIC DNA]</scope>
    <source>
        <strain evidence="7 10">HSR2</strain>
        <plasmid evidence="7 10">pHSR2-01</plasmid>
    </source>
</reference>
<evidence type="ECO:0000313" key="7">
    <source>
        <dbReference type="EMBL" id="AKH98712.1"/>
    </source>
</evidence>